<dbReference type="Gene3D" id="2.110.10.10">
    <property type="entry name" value="Hemopexin-like domain"/>
    <property type="match status" value="1"/>
</dbReference>
<keyword evidence="7" id="KW-0272">Extracellular matrix</keyword>
<keyword evidence="8" id="KW-0645">Protease</keyword>
<feature type="binding site" evidence="27">
    <location>
        <position position="209"/>
    </location>
    <ligand>
        <name>Ca(2+)</name>
        <dbReference type="ChEBI" id="CHEBI:29108"/>
        <label>1</label>
    </ligand>
</feature>
<evidence type="ECO:0000256" key="30">
    <source>
        <dbReference type="PROSITE-ProRule" id="PRU01011"/>
    </source>
</evidence>
<dbReference type="EC" id="3.4.24.35" evidence="4"/>
<evidence type="ECO:0000256" key="18">
    <source>
        <dbReference type="ARBA" id="ARBA00023157"/>
    </source>
</evidence>
<dbReference type="Gene3D" id="2.10.10.10">
    <property type="entry name" value="Fibronectin, type II, collagen-binding"/>
    <property type="match status" value="3"/>
</dbReference>
<evidence type="ECO:0000256" key="2">
    <source>
        <dbReference type="ARBA" id="ARBA00004498"/>
    </source>
</evidence>
<feature type="binding site" evidence="27">
    <location>
        <position position="544"/>
    </location>
    <ligand>
        <name>Ca(2+)</name>
        <dbReference type="ChEBI" id="CHEBI:29108"/>
        <label>4</label>
    </ligand>
</feature>
<dbReference type="InterPro" id="IPR021158">
    <property type="entry name" value="Pept_M10A_Zn_BS"/>
</dbReference>
<dbReference type="PROSITE" id="PS00546">
    <property type="entry name" value="CYSTEINE_SWITCH"/>
    <property type="match status" value="1"/>
</dbReference>
<dbReference type="PRINTS" id="PR00138">
    <property type="entry name" value="MATRIXIN"/>
</dbReference>
<dbReference type="GO" id="GO:0031012">
    <property type="term" value="C:extracellular matrix"/>
    <property type="evidence" value="ECO:0007669"/>
    <property type="project" value="InterPro"/>
</dbReference>
<keyword evidence="17" id="KW-0865">Zymogen</keyword>
<accession>A0A3B3U6L9</accession>
<evidence type="ECO:0000256" key="31">
    <source>
        <dbReference type="SAM" id="MobiDB-lite"/>
    </source>
</evidence>
<feature type="disulfide bond" evidence="29">
    <location>
        <begin position="231"/>
        <end position="257"/>
    </location>
</feature>
<evidence type="ECO:0000256" key="10">
    <source>
        <dbReference type="ARBA" id="ARBA00022729"/>
    </source>
</evidence>
<comment type="similarity">
    <text evidence="3">Belongs to the peptidase M10A family.</text>
</comment>
<evidence type="ECO:0000256" key="1">
    <source>
        <dbReference type="ARBA" id="ARBA00001425"/>
    </source>
</evidence>
<dbReference type="CDD" id="cd00062">
    <property type="entry name" value="FN2"/>
    <property type="match status" value="3"/>
</dbReference>
<evidence type="ECO:0000256" key="4">
    <source>
        <dbReference type="ARBA" id="ARBA00012395"/>
    </source>
</evidence>
<keyword evidence="35" id="KW-1185">Reference proteome</keyword>
<dbReference type="InterPro" id="IPR006026">
    <property type="entry name" value="Peptidase_Metallo"/>
</dbReference>
<dbReference type="PANTHER" id="PTHR10201:SF30">
    <property type="entry name" value="MATRIX METALLOPROTEINASE-9"/>
    <property type="match status" value="1"/>
</dbReference>
<evidence type="ECO:0000256" key="21">
    <source>
        <dbReference type="ARBA" id="ARBA00032382"/>
    </source>
</evidence>
<evidence type="ECO:0000256" key="19">
    <source>
        <dbReference type="ARBA" id="ARBA00023180"/>
    </source>
</evidence>
<dbReference type="InterPro" id="IPR000562">
    <property type="entry name" value="FN_type2_dom"/>
</dbReference>
<dbReference type="PROSITE" id="PS51642">
    <property type="entry name" value="HEMOPEXIN_2"/>
    <property type="match status" value="3"/>
</dbReference>
<evidence type="ECO:0000256" key="13">
    <source>
        <dbReference type="ARBA" id="ARBA00022833"/>
    </source>
</evidence>
<evidence type="ECO:0000256" key="8">
    <source>
        <dbReference type="ARBA" id="ARBA00022670"/>
    </source>
</evidence>
<dbReference type="Pfam" id="PF00413">
    <property type="entry name" value="Peptidase_M10"/>
    <property type="match status" value="1"/>
</dbReference>
<feature type="short sequence motif" description="Cysteine switch" evidence="28">
    <location>
        <begin position="99"/>
        <end position="106"/>
    </location>
</feature>
<dbReference type="InterPro" id="IPR036943">
    <property type="entry name" value="FN_type2_sf"/>
</dbReference>
<comment type="cofactor">
    <cofactor evidence="27">
        <name>Ca(2+)</name>
        <dbReference type="ChEBI" id="CHEBI:29108"/>
    </cofactor>
    <text evidence="27">Can bind about 5 Ca(2+) ions per subunit.</text>
</comment>
<dbReference type="SMART" id="SM00059">
    <property type="entry name" value="FN2"/>
    <property type="match status" value="3"/>
</dbReference>
<keyword evidence="16" id="KW-0177">Collagen degradation</keyword>
<feature type="binding site" evidence="27">
    <location>
        <position position="500"/>
    </location>
    <ligand>
        <name>Ca(2+)</name>
        <dbReference type="ChEBI" id="CHEBI:29108"/>
        <label>5</label>
    </ligand>
</feature>
<keyword evidence="6" id="KW-0964">Secreted</keyword>
<feature type="binding site" evidence="27">
    <location>
        <position position="183"/>
    </location>
    <ligand>
        <name>Ca(2+)</name>
        <dbReference type="ChEBI" id="CHEBI:29108"/>
        <label>3</label>
    </ligand>
</feature>
<reference evidence="34" key="2">
    <citation type="submission" date="2025-09" db="UniProtKB">
        <authorList>
            <consortium name="Ensembl"/>
        </authorList>
    </citation>
    <scope>IDENTIFICATION</scope>
</reference>
<evidence type="ECO:0000256" key="16">
    <source>
        <dbReference type="ARBA" id="ARBA00023105"/>
    </source>
</evidence>
<dbReference type="PANTHER" id="PTHR10201">
    <property type="entry name" value="MATRIX METALLOPROTEINASE"/>
    <property type="match status" value="1"/>
</dbReference>
<keyword evidence="19" id="KW-0325">Glycoprotein</keyword>
<dbReference type="InterPro" id="IPR001818">
    <property type="entry name" value="Pept_M10_metallopeptidase"/>
</dbReference>
<keyword evidence="11" id="KW-0677">Repeat</keyword>
<dbReference type="CDD" id="cd00094">
    <property type="entry name" value="HX"/>
    <property type="match status" value="1"/>
</dbReference>
<feature type="binding site" evidence="27">
    <location>
        <position position="133"/>
    </location>
    <ligand>
        <name>Ca(2+)</name>
        <dbReference type="ChEBI" id="CHEBI:29108"/>
        <label>1</label>
    </ligand>
</feature>
<evidence type="ECO:0000256" key="7">
    <source>
        <dbReference type="ARBA" id="ARBA00022530"/>
    </source>
</evidence>
<feature type="repeat" description="Hemopexin" evidence="30">
    <location>
        <begin position="494"/>
        <end position="539"/>
    </location>
</feature>
<evidence type="ECO:0000256" key="32">
    <source>
        <dbReference type="SAM" id="SignalP"/>
    </source>
</evidence>
<keyword evidence="13 26" id="KW-0862">Zinc</keyword>
<feature type="binding site" evidence="27">
    <location>
        <position position="592"/>
    </location>
    <ligand>
        <name>Ca(2+)</name>
        <dbReference type="ChEBI" id="CHEBI:29108"/>
        <label>5</label>
    </ligand>
</feature>
<feature type="binding site" evidence="27">
    <location>
        <position position="206"/>
    </location>
    <ligand>
        <name>Ca(2+)</name>
        <dbReference type="ChEBI" id="CHEBI:29108"/>
        <label>3</label>
    </ligand>
</feature>
<dbReference type="CDD" id="cd04278">
    <property type="entry name" value="ZnMc_MMP"/>
    <property type="match status" value="1"/>
</dbReference>
<keyword evidence="15" id="KW-0482">Metalloprotease</keyword>
<protein>
    <recommendedName>
        <fullName evidence="5">Matrix metalloproteinase-9</fullName>
        <ecNumber evidence="4">3.4.24.35</ecNumber>
    </recommendedName>
    <alternativeName>
        <fullName evidence="20">92 kDa gelatinase</fullName>
    </alternativeName>
    <alternativeName>
        <fullName evidence="21">92 kDa type IV collagenase</fullName>
    </alternativeName>
    <alternativeName>
        <fullName evidence="22">Gelatinase B</fullName>
    </alternativeName>
</protein>
<dbReference type="SMART" id="SM00235">
    <property type="entry name" value="ZnMc"/>
    <property type="match status" value="1"/>
</dbReference>
<feature type="repeat" description="Hemopexin" evidence="30">
    <location>
        <begin position="540"/>
        <end position="584"/>
    </location>
</feature>
<dbReference type="GO" id="GO:0030574">
    <property type="term" value="P:collagen catabolic process"/>
    <property type="evidence" value="ECO:0007669"/>
    <property type="project" value="UniProtKB-KW"/>
</dbReference>
<feature type="binding site" evidence="27">
    <location>
        <position position="546"/>
    </location>
    <ligand>
        <name>Ca(2+)</name>
        <dbReference type="ChEBI" id="CHEBI:29108"/>
        <label>5</label>
    </ligand>
</feature>
<dbReference type="InterPro" id="IPR002477">
    <property type="entry name" value="Peptidoglycan-bd-like"/>
</dbReference>
<organism evidence="34 35">
    <name type="scientific">Poecilia latipinna</name>
    <name type="common">sailfin molly</name>
    <dbReference type="NCBI Taxonomy" id="48699"/>
    <lineage>
        <taxon>Eukaryota</taxon>
        <taxon>Metazoa</taxon>
        <taxon>Chordata</taxon>
        <taxon>Craniata</taxon>
        <taxon>Vertebrata</taxon>
        <taxon>Euteleostomi</taxon>
        <taxon>Actinopterygii</taxon>
        <taxon>Neopterygii</taxon>
        <taxon>Teleostei</taxon>
        <taxon>Neoteleostei</taxon>
        <taxon>Acanthomorphata</taxon>
        <taxon>Ovalentaria</taxon>
        <taxon>Atherinomorphae</taxon>
        <taxon>Cyprinodontiformes</taxon>
        <taxon>Poeciliidae</taxon>
        <taxon>Poeciliinae</taxon>
        <taxon>Poecilia</taxon>
    </lineage>
</organism>
<dbReference type="GeneTree" id="ENSGT00940000157415"/>
<dbReference type="InterPro" id="IPR013806">
    <property type="entry name" value="Kringle-like"/>
</dbReference>
<dbReference type="PIRSF" id="PIRSF001191">
    <property type="entry name" value="Peptidase_M10A_matrix"/>
    <property type="match status" value="1"/>
</dbReference>
<feature type="binding site" evidence="27">
    <location>
        <position position="640"/>
    </location>
    <ligand>
        <name>Ca(2+)</name>
        <dbReference type="ChEBI" id="CHEBI:29108"/>
        <label>5</label>
    </ligand>
</feature>
<feature type="binding site" evidence="27">
    <location>
        <position position="202"/>
    </location>
    <ligand>
        <name>Ca(2+)</name>
        <dbReference type="ChEBI" id="CHEBI:29108"/>
        <label>2</label>
    </ligand>
</feature>
<dbReference type="GO" id="GO:0006508">
    <property type="term" value="P:proteolysis"/>
    <property type="evidence" value="ECO:0007669"/>
    <property type="project" value="UniProtKB-KW"/>
</dbReference>
<comment type="cofactor">
    <cofactor evidence="27">
        <name>Zn(2+)</name>
        <dbReference type="ChEBI" id="CHEBI:29105"/>
    </cofactor>
    <text evidence="27">Binds 2 Zn(2+) ions per subunit.</text>
</comment>
<keyword evidence="14 27" id="KW-0106">Calcium</keyword>
<evidence type="ECO:0000256" key="3">
    <source>
        <dbReference type="ARBA" id="ARBA00010370"/>
    </source>
</evidence>
<feature type="binding site" description="in inhibited form" evidence="27">
    <location>
        <position position="101"/>
    </location>
    <ligand>
        <name>Zn(2+)</name>
        <dbReference type="ChEBI" id="CHEBI:29105"/>
        <label>2</label>
        <note>catalytic</note>
    </ligand>
</feature>
<keyword evidence="9 26" id="KW-0479">Metal-binding</keyword>
<dbReference type="InterPro" id="IPR021190">
    <property type="entry name" value="Pept_M10A"/>
</dbReference>
<comment type="catalytic activity">
    <reaction evidence="1">
        <text>Cleavage of gelatin types I and V and collagen types IV and V.</text>
        <dbReference type="EC" id="3.4.24.35"/>
    </reaction>
</comment>
<keyword evidence="18 29" id="KW-1015">Disulfide bond</keyword>
<feature type="domain" description="Fibronectin type-II" evidence="33">
    <location>
        <begin position="284"/>
        <end position="332"/>
    </location>
</feature>
<feature type="disulfide bond" evidence="29">
    <location>
        <begin position="347"/>
        <end position="373"/>
    </location>
</feature>
<feature type="binding site" evidence="26">
    <location>
        <position position="232"/>
    </location>
    <ligand>
        <name>Zn(2+)</name>
        <dbReference type="ChEBI" id="CHEBI:29105"/>
        <label>2</label>
        <note>catalytic</note>
    </ligand>
</feature>
<comment type="subcellular location">
    <subcellularLocation>
        <location evidence="2">Secreted</location>
        <location evidence="2">Extracellular space</location>
        <location evidence="2">Extracellular matrix</location>
    </subcellularLocation>
</comment>
<dbReference type="Proteomes" id="UP000261500">
    <property type="component" value="Unplaced"/>
</dbReference>
<dbReference type="Gene3D" id="3.40.390.10">
    <property type="entry name" value="Collagenase (Catalytic Domain)"/>
    <property type="match status" value="1"/>
</dbReference>
<evidence type="ECO:0000256" key="20">
    <source>
        <dbReference type="ARBA" id="ARBA00030375"/>
    </source>
</evidence>
<evidence type="ECO:0000256" key="15">
    <source>
        <dbReference type="ARBA" id="ARBA00023049"/>
    </source>
</evidence>
<feature type="disulfide bond" evidence="29">
    <location>
        <begin position="245"/>
        <end position="272"/>
    </location>
</feature>
<dbReference type="Pfam" id="PF01471">
    <property type="entry name" value="PG_binding_1"/>
    <property type="match status" value="1"/>
</dbReference>
<feature type="chain" id="PRO_5017363859" description="Matrix metalloproteinase-9" evidence="32">
    <location>
        <begin position="22"/>
        <end position="695"/>
    </location>
</feature>
<feature type="signal peptide" evidence="32">
    <location>
        <begin position="1"/>
        <end position="21"/>
    </location>
</feature>
<feature type="disulfide bond" evidence="29">
    <location>
        <begin position="361"/>
        <end position="388"/>
    </location>
</feature>
<evidence type="ECO:0000256" key="14">
    <source>
        <dbReference type="ARBA" id="ARBA00022837"/>
    </source>
</evidence>
<dbReference type="AlphaFoldDB" id="A0A3B3U6L9"/>
<dbReference type="GO" id="GO:0030198">
    <property type="term" value="P:extracellular matrix organization"/>
    <property type="evidence" value="ECO:0007669"/>
    <property type="project" value="TreeGrafter"/>
</dbReference>
<feature type="region of interest" description="Disordered" evidence="31">
    <location>
        <begin position="460"/>
        <end position="483"/>
    </location>
</feature>
<evidence type="ECO:0000256" key="17">
    <source>
        <dbReference type="ARBA" id="ARBA00023145"/>
    </source>
</evidence>
<keyword evidence="12" id="KW-0378">Hydrolase</keyword>
<feature type="binding site" evidence="27">
    <location>
        <position position="498"/>
    </location>
    <ligand>
        <name>Ca(2+)</name>
        <dbReference type="ChEBI" id="CHEBI:29108"/>
        <label>4</label>
    </ligand>
</feature>
<feature type="binding site" evidence="27">
    <location>
        <position position="167"/>
    </location>
    <ligand>
        <name>Ca(2+)</name>
        <dbReference type="ChEBI" id="CHEBI:29108"/>
        <label>2</label>
    </ligand>
</feature>
<feature type="active site" evidence="25">
    <location>
        <position position="402"/>
    </location>
</feature>
<feature type="binding site" evidence="27">
    <location>
        <position position="207"/>
    </location>
    <ligand>
        <name>Ca(2+)</name>
        <dbReference type="ChEBI" id="CHEBI:29108"/>
        <label>1</label>
    </ligand>
</feature>
<feature type="domain" description="Fibronectin type-II" evidence="33">
    <location>
        <begin position="342"/>
        <end position="390"/>
    </location>
</feature>
<evidence type="ECO:0000256" key="22">
    <source>
        <dbReference type="ARBA" id="ARBA00033338"/>
    </source>
</evidence>
<keyword evidence="10 32" id="KW-0732">Signal</keyword>
<feature type="binding site" evidence="27">
    <location>
        <position position="204"/>
    </location>
    <ligand>
        <name>Zn(2+)</name>
        <dbReference type="ChEBI" id="CHEBI:29105"/>
        <label>1</label>
    </ligand>
</feature>
<evidence type="ECO:0000256" key="26">
    <source>
        <dbReference type="PIRSR" id="PIRSR001191-2"/>
    </source>
</evidence>
<dbReference type="InterPro" id="IPR000585">
    <property type="entry name" value="Hemopexin-like_dom"/>
</dbReference>
<evidence type="ECO:0000313" key="34">
    <source>
        <dbReference type="Ensembl" id="ENSPLAP00000008312.1"/>
    </source>
</evidence>
<evidence type="ECO:0000256" key="6">
    <source>
        <dbReference type="ARBA" id="ARBA00022525"/>
    </source>
</evidence>
<proteinExistence type="inferred from homology"/>
<dbReference type="GO" id="GO:0004222">
    <property type="term" value="F:metalloendopeptidase activity"/>
    <property type="evidence" value="ECO:0007669"/>
    <property type="project" value="UniProtKB-EC"/>
</dbReference>
<dbReference type="Pfam" id="PF00040">
    <property type="entry name" value="fn2"/>
    <property type="match status" value="3"/>
</dbReference>
<dbReference type="Ensembl" id="ENSPLAT00000003104.1">
    <property type="protein sequence ID" value="ENSPLAP00000008312.1"/>
    <property type="gene ID" value="ENSPLAG00000011617.1"/>
</dbReference>
<evidence type="ECO:0000256" key="27">
    <source>
        <dbReference type="PIRSR" id="PIRSR621190-2"/>
    </source>
</evidence>
<evidence type="ECO:0000256" key="28">
    <source>
        <dbReference type="PIRSR" id="PIRSR621190-5"/>
    </source>
</evidence>
<dbReference type="FunFam" id="2.10.10.10:FF:000001">
    <property type="entry name" value="Fibronectin 1a isoform 1"/>
    <property type="match status" value="3"/>
</dbReference>
<feature type="binding site" evidence="27">
    <location>
        <position position="191"/>
    </location>
    <ligand>
        <name>Zn(2+)</name>
        <dbReference type="ChEBI" id="CHEBI:29105"/>
        <label>1</label>
    </ligand>
</feature>
<evidence type="ECO:0000313" key="35">
    <source>
        <dbReference type="Proteomes" id="UP000261500"/>
    </source>
</evidence>
<feature type="disulfide bond" evidence="29">
    <location>
        <begin position="289"/>
        <end position="315"/>
    </location>
</feature>
<comment type="function">
    <text evidence="23">Matrix metalloproteinase that plays an essential role in local proteolysis of the extracellular matrix and in leukocyte migration. Could play a role in bone osteoclastic resorption. Cleaves KiSS1 at a Gly-|-Leu bond. Cleaves NINJ1 to generate the Secreted ninjurin-1 form. Cleaves type IV and type V collagen into large C-terminal three quarter fragments and shorter N-terminal one quarter fragments. Degrades fibronectin but not laminin or Pz-peptide.</text>
</comment>
<dbReference type="SUPFAM" id="SSF50923">
    <property type="entry name" value="Hemopexin-like domain"/>
    <property type="match status" value="1"/>
</dbReference>
<evidence type="ECO:0000256" key="25">
    <source>
        <dbReference type="PIRSR" id="PIRSR001191-1"/>
    </source>
</evidence>
<evidence type="ECO:0000256" key="11">
    <source>
        <dbReference type="ARBA" id="ARBA00022737"/>
    </source>
</evidence>
<dbReference type="InterPro" id="IPR024079">
    <property type="entry name" value="MetalloPept_cat_dom_sf"/>
</dbReference>
<dbReference type="InterPro" id="IPR036375">
    <property type="entry name" value="Hemopexin-like_dom_sf"/>
</dbReference>
<dbReference type="InterPro" id="IPR033739">
    <property type="entry name" value="M10A_MMP"/>
</dbReference>
<dbReference type="GO" id="GO:0008270">
    <property type="term" value="F:zinc ion binding"/>
    <property type="evidence" value="ECO:0007669"/>
    <property type="project" value="InterPro"/>
</dbReference>
<evidence type="ECO:0000256" key="24">
    <source>
        <dbReference type="ARBA" id="ARBA00062173"/>
    </source>
</evidence>
<evidence type="ECO:0000256" key="9">
    <source>
        <dbReference type="ARBA" id="ARBA00022723"/>
    </source>
</evidence>
<dbReference type="GO" id="GO:0005615">
    <property type="term" value="C:extracellular space"/>
    <property type="evidence" value="ECO:0007669"/>
    <property type="project" value="TreeGrafter"/>
</dbReference>
<dbReference type="SUPFAM" id="SSF47090">
    <property type="entry name" value="PGBD-like"/>
    <property type="match status" value="1"/>
</dbReference>
<feature type="binding site" evidence="27">
    <location>
        <position position="209"/>
    </location>
    <ligand>
        <name>Ca(2+)</name>
        <dbReference type="ChEBI" id="CHEBI:29108"/>
        <label>3</label>
    </ligand>
</feature>
<dbReference type="Pfam" id="PF00045">
    <property type="entry name" value="Hemopexin"/>
    <property type="match status" value="2"/>
</dbReference>
<sequence>MRCCALVVCLLLGIGVQNGWSRPVKSVLVTSPGNIVKKVADVELAQSYLKKFGYMATEQHGDFRSKVSIAKSLKMMQRQMGLKETGELDKLTLEAMKRPRCGVPDVANYNVYGGEPKWDHNDITYRILNYSPDMDSNVTDDVFARAFRVWSDVTPLTFTRLFQGEADIMISFETDHGDLLPFDGKDGILAHAFRPGVDILGDAHFDDDEDWTLGKGNVVKTYFGNAEGAMCHFPFTFEGKSYTSCTTEGRSDNLPWCATTADYDEDKKYGFCPSELLFTFDGNADGAPCVFPFIFQGKMYKSCTTDSRIDGQRWCATTSNYDTDKKYGICPKRDTAVIGGTSDGDACHFPFVSRGKEYHSCTSEGRTDGKLWCATTDSYDRDQRWGFCPDLGISLFLVAAHEFGHSLGLSHSNIRGALMYPSYSYVEDFSLDQDDIDGIQYLYGERTTQTFPYFAGNKTGPDSTLSTTEEPDPTVSSVVTTPSTVDPTKDPCKILKFDTITVIQRHLHFFKDGQFWKVRSKGDGGRKGPFSISQSWPALPAVIDSAFEDVQTTKIYFFSGSRLWVNTGSSVLGPYSIEMLGLPPSVHKVEGALQRGKNKVFLFSGEDIWRLDLNTRRIDKGYPMYIRAIFPGVPDDPSDVFKHKALIWMDINYWTGHYLTYRAPHLRHCCPLSQHYVWSGNYHSHAKNLKNGRNI</sequence>
<reference evidence="34" key="1">
    <citation type="submission" date="2025-08" db="UniProtKB">
        <authorList>
            <consortium name="Ensembl"/>
        </authorList>
    </citation>
    <scope>IDENTIFICATION</scope>
</reference>
<dbReference type="STRING" id="48699.ENSPLAP00000008312"/>
<dbReference type="SMART" id="SM00120">
    <property type="entry name" value="HX"/>
    <property type="match status" value="3"/>
</dbReference>
<feature type="binding site" evidence="27">
    <location>
        <position position="178"/>
    </location>
    <ligand>
        <name>Zn(2+)</name>
        <dbReference type="ChEBI" id="CHEBI:29105"/>
        <label>1</label>
    </ligand>
</feature>
<dbReference type="PROSITE" id="PS51092">
    <property type="entry name" value="FN2_2"/>
    <property type="match status" value="3"/>
</dbReference>
<feature type="repeat" description="Hemopexin" evidence="30">
    <location>
        <begin position="586"/>
        <end position="633"/>
    </location>
</feature>
<dbReference type="FunFam" id="3.40.390.10:FF:000010">
    <property type="entry name" value="72 kDa type IV collagenase"/>
    <property type="match status" value="1"/>
</dbReference>
<comment type="subunit">
    <text evidence="24">Exists as monomer or homodimer; disulfide-linked. Also exists as heterodimer with LCN2. Macrophages and transformed cell lines produce only the monomeric form. Interacts with ECM1.</text>
</comment>
<feature type="compositionally biased region" description="Low complexity" evidence="31">
    <location>
        <begin position="473"/>
        <end position="483"/>
    </location>
</feature>
<evidence type="ECO:0000256" key="29">
    <source>
        <dbReference type="PROSITE-ProRule" id="PRU00479"/>
    </source>
</evidence>
<feature type="domain" description="Fibronectin type-II" evidence="33">
    <location>
        <begin position="226"/>
        <end position="274"/>
    </location>
</feature>
<evidence type="ECO:0000259" key="33">
    <source>
        <dbReference type="PROSITE" id="PS51092"/>
    </source>
</evidence>
<evidence type="ECO:0000256" key="12">
    <source>
        <dbReference type="ARBA" id="ARBA00022801"/>
    </source>
</evidence>
<feature type="disulfide bond" evidence="29">
    <location>
        <begin position="303"/>
        <end position="330"/>
    </location>
</feature>
<dbReference type="InterPro" id="IPR036365">
    <property type="entry name" value="PGBD-like_sf"/>
</dbReference>
<feature type="binding site" evidence="27">
    <location>
        <position position="176"/>
    </location>
    <ligand>
        <name>Zn(2+)</name>
        <dbReference type="ChEBI" id="CHEBI:29105"/>
        <label>1</label>
    </ligand>
</feature>
<feature type="binding site" evidence="27">
    <location>
        <position position="184"/>
    </location>
    <ligand>
        <name>Ca(2+)</name>
        <dbReference type="ChEBI" id="CHEBI:29108"/>
        <label>3</label>
    </ligand>
</feature>
<evidence type="ECO:0000256" key="23">
    <source>
        <dbReference type="ARBA" id="ARBA00045780"/>
    </source>
</evidence>
<dbReference type="InterPro" id="IPR018487">
    <property type="entry name" value="Hemopexin-like_repeat"/>
</dbReference>
<dbReference type="SUPFAM" id="SSF57440">
    <property type="entry name" value="Kringle-like"/>
    <property type="match status" value="3"/>
</dbReference>
<dbReference type="PRINTS" id="PR00013">
    <property type="entry name" value="FNTYPEII"/>
</dbReference>
<dbReference type="SUPFAM" id="SSF55486">
    <property type="entry name" value="Metalloproteases ('zincins'), catalytic domain"/>
    <property type="match status" value="1"/>
</dbReference>
<evidence type="ECO:0000256" key="5">
    <source>
        <dbReference type="ARBA" id="ARBA00013698"/>
    </source>
</evidence>
<name>A0A3B3U6L9_9TELE</name>